<reference evidence="7" key="1">
    <citation type="journal article" date="2019" name="PLoS Negl. Trop. Dis.">
        <title>Revisiting the worldwide diversity of Leptospira species in the environment.</title>
        <authorList>
            <person name="Vincent A.T."/>
            <person name="Schiettekatte O."/>
            <person name="Bourhy P."/>
            <person name="Veyrier F.J."/>
            <person name="Picardeau M."/>
        </authorList>
    </citation>
    <scope>NUCLEOTIDE SEQUENCE [LARGE SCALE GENOMIC DNA]</scope>
    <source>
        <strain evidence="7">201702476</strain>
    </source>
</reference>
<protein>
    <submittedName>
        <fullName evidence="7">Cytochrome c</fullName>
    </submittedName>
</protein>
<feature type="signal peptide" evidence="5">
    <location>
        <begin position="1"/>
        <end position="19"/>
    </location>
</feature>
<evidence type="ECO:0000259" key="6">
    <source>
        <dbReference type="PROSITE" id="PS51007"/>
    </source>
</evidence>
<keyword evidence="5" id="KW-0732">Signal</keyword>
<proteinExistence type="predicted"/>
<comment type="caution">
    <text evidence="7">The sequence shown here is derived from an EMBL/GenBank/DDBJ whole genome shotgun (WGS) entry which is preliminary data.</text>
</comment>
<dbReference type="InterPro" id="IPR009056">
    <property type="entry name" value="Cyt_c-like_dom"/>
</dbReference>
<organism evidence="7 8">
    <name type="scientific">Leptospira ognonensis</name>
    <dbReference type="NCBI Taxonomy" id="2484945"/>
    <lineage>
        <taxon>Bacteria</taxon>
        <taxon>Pseudomonadati</taxon>
        <taxon>Spirochaetota</taxon>
        <taxon>Spirochaetia</taxon>
        <taxon>Leptospirales</taxon>
        <taxon>Leptospiraceae</taxon>
        <taxon>Leptospira</taxon>
    </lineage>
</organism>
<dbReference type="Gene3D" id="1.10.760.10">
    <property type="entry name" value="Cytochrome c-like domain"/>
    <property type="match status" value="1"/>
</dbReference>
<keyword evidence="2 4" id="KW-0479">Metal-binding</keyword>
<name>A0A4R9K940_9LEPT</name>
<dbReference type="PROSITE" id="PS51257">
    <property type="entry name" value="PROKAR_LIPOPROTEIN"/>
    <property type="match status" value="1"/>
</dbReference>
<gene>
    <name evidence="7" type="ORF">EHQ58_03030</name>
</gene>
<dbReference type="PROSITE" id="PS51007">
    <property type="entry name" value="CYTC"/>
    <property type="match status" value="1"/>
</dbReference>
<evidence type="ECO:0000256" key="2">
    <source>
        <dbReference type="ARBA" id="ARBA00022723"/>
    </source>
</evidence>
<dbReference type="GO" id="GO:0009055">
    <property type="term" value="F:electron transfer activity"/>
    <property type="evidence" value="ECO:0007669"/>
    <property type="project" value="InterPro"/>
</dbReference>
<dbReference type="InterPro" id="IPR036909">
    <property type="entry name" value="Cyt_c-like_dom_sf"/>
</dbReference>
<keyword evidence="3 4" id="KW-0408">Iron</keyword>
<evidence type="ECO:0000256" key="4">
    <source>
        <dbReference type="PROSITE-ProRule" id="PRU00433"/>
    </source>
</evidence>
<evidence type="ECO:0000256" key="5">
    <source>
        <dbReference type="SAM" id="SignalP"/>
    </source>
</evidence>
<evidence type="ECO:0000313" key="7">
    <source>
        <dbReference type="EMBL" id="TGL62192.1"/>
    </source>
</evidence>
<feature type="chain" id="PRO_5020614308" evidence="5">
    <location>
        <begin position="20"/>
        <end position="131"/>
    </location>
</feature>
<dbReference type="Proteomes" id="UP000297693">
    <property type="component" value="Unassembled WGS sequence"/>
</dbReference>
<dbReference type="GO" id="GO:0020037">
    <property type="term" value="F:heme binding"/>
    <property type="evidence" value="ECO:0007669"/>
    <property type="project" value="InterPro"/>
</dbReference>
<dbReference type="GO" id="GO:0046872">
    <property type="term" value="F:metal ion binding"/>
    <property type="evidence" value="ECO:0007669"/>
    <property type="project" value="UniProtKB-KW"/>
</dbReference>
<dbReference type="AlphaFoldDB" id="A0A4R9K940"/>
<sequence>MNKFLLMASVATFALTMIACGDKPKETAATETVAPAAVDPEIAKGEEIFLQNCASCHGEKGAGDGAAAAALNPKPRNFKAPVSEWKNGNTVAAITKTLNEGIKGSPMVAYKHLGNDNIATVAKYVEYLGKN</sequence>
<evidence type="ECO:0000256" key="3">
    <source>
        <dbReference type="ARBA" id="ARBA00023004"/>
    </source>
</evidence>
<keyword evidence="1 4" id="KW-0349">Heme</keyword>
<dbReference type="SUPFAM" id="SSF46626">
    <property type="entry name" value="Cytochrome c"/>
    <property type="match status" value="1"/>
</dbReference>
<dbReference type="Pfam" id="PF00034">
    <property type="entry name" value="Cytochrom_C"/>
    <property type="match status" value="1"/>
</dbReference>
<keyword evidence="8" id="KW-1185">Reference proteome</keyword>
<dbReference type="EMBL" id="RQGD01000010">
    <property type="protein sequence ID" value="TGL62192.1"/>
    <property type="molecule type" value="Genomic_DNA"/>
</dbReference>
<dbReference type="OrthoDB" id="340343at2"/>
<evidence type="ECO:0000313" key="8">
    <source>
        <dbReference type="Proteomes" id="UP000297693"/>
    </source>
</evidence>
<feature type="domain" description="Cytochrome c" evidence="6">
    <location>
        <begin position="40"/>
        <end position="129"/>
    </location>
</feature>
<accession>A0A4R9K940</accession>
<evidence type="ECO:0000256" key="1">
    <source>
        <dbReference type="ARBA" id="ARBA00022617"/>
    </source>
</evidence>